<dbReference type="GeneID" id="20525410"/>
<protein>
    <submittedName>
        <fullName evidence="1">Uncharacterized protein</fullName>
    </submittedName>
</protein>
<dbReference type="Gene3D" id="3.30.450.70">
    <property type="match status" value="1"/>
</dbReference>
<proteinExistence type="predicted"/>
<evidence type="ECO:0000313" key="1">
    <source>
        <dbReference type="EMBL" id="KCV73137.1"/>
    </source>
</evidence>
<dbReference type="EMBL" id="KB932201">
    <property type="protein sequence ID" value="KCV73137.1"/>
    <property type="molecule type" value="Genomic_DNA"/>
</dbReference>
<organism evidence="1">
    <name type="scientific">Fonticula alba</name>
    <name type="common">Slime mold</name>
    <dbReference type="NCBI Taxonomy" id="691883"/>
    <lineage>
        <taxon>Eukaryota</taxon>
        <taxon>Rotosphaerida</taxon>
        <taxon>Fonticulaceae</taxon>
        <taxon>Fonticula</taxon>
    </lineage>
</organism>
<name>A0A058ZHZ0_FONAL</name>
<dbReference type="RefSeq" id="XP_009492838.1">
    <property type="nucleotide sequence ID" value="XM_009494563.1"/>
</dbReference>
<gene>
    <name evidence="1" type="ORF">H696_00685</name>
</gene>
<dbReference type="Proteomes" id="UP000030693">
    <property type="component" value="Unassembled WGS sequence"/>
</dbReference>
<keyword evidence="2" id="KW-1185">Reference proteome</keyword>
<evidence type="ECO:0000313" key="2">
    <source>
        <dbReference type="Proteomes" id="UP000030693"/>
    </source>
</evidence>
<sequence>MSPASPAVPRLVALAIFNSSNIPLFYAAFPQGGARVGSPAPAAGQILLGDSEVSLEYQYIFHACLDSILERAMISDRPFLGLLASFPSGKSLLSVSDFGGSGAPPAPESPSVGLPAEIHAYGFLSATRTQVVALVQAPASSSLGASSIGGAFRLRASTNTPSGTVPGAPGAPGSGNVAAPPAATAAIQLDDESMARIMAGVYSAFIAVANTHIPNDLTGYLQSLSQGQMHAFDDQPPGSLEGNQKFVAHVRRVVQPFIIT</sequence>
<dbReference type="AlphaFoldDB" id="A0A058ZHZ0"/>
<reference evidence="1" key="1">
    <citation type="submission" date="2013-04" db="EMBL/GenBank/DDBJ databases">
        <title>The Genome Sequence of Fonticula alba ATCC 38817.</title>
        <authorList>
            <consortium name="The Broad Institute Genomics Platform"/>
            <person name="Russ C."/>
            <person name="Cuomo C."/>
            <person name="Burger G."/>
            <person name="Gray M.W."/>
            <person name="Holland P.W.H."/>
            <person name="King N."/>
            <person name="Lang F.B.F."/>
            <person name="Roger A.J."/>
            <person name="Ruiz-Trillo I."/>
            <person name="Brown M."/>
            <person name="Walker B."/>
            <person name="Young S."/>
            <person name="Zeng Q."/>
            <person name="Gargeya S."/>
            <person name="Fitzgerald M."/>
            <person name="Haas B."/>
            <person name="Abouelleil A."/>
            <person name="Allen A.W."/>
            <person name="Alvarado L."/>
            <person name="Arachchi H.M."/>
            <person name="Berlin A.M."/>
            <person name="Chapman S.B."/>
            <person name="Gainer-Dewar J."/>
            <person name="Goldberg J."/>
            <person name="Griggs A."/>
            <person name="Gujja S."/>
            <person name="Hansen M."/>
            <person name="Howarth C."/>
            <person name="Imamovic A."/>
            <person name="Ireland A."/>
            <person name="Larimer J."/>
            <person name="McCowan C."/>
            <person name="Murphy C."/>
            <person name="Pearson M."/>
            <person name="Poon T.W."/>
            <person name="Priest M."/>
            <person name="Roberts A."/>
            <person name="Saif S."/>
            <person name="Shea T."/>
            <person name="Sisk P."/>
            <person name="Sykes S."/>
            <person name="Wortman J."/>
            <person name="Nusbaum C."/>
            <person name="Birren B."/>
        </authorList>
    </citation>
    <scope>NUCLEOTIDE SEQUENCE [LARGE SCALE GENOMIC DNA]</scope>
    <source>
        <strain evidence="1">ATCC 38817</strain>
    </source>
</reference>
<accession>A0A058ZHZ0</accession>